<sequence>MEFRILGPFEVHGTNGRARLGGAKQTALLATLTAQANRLTTVDHLVESTWADAPPAGVTAAVHTYVSRLRRAFDAVEPDGGARIVTRPTGYLLRLAPHELDLEVFRGHVSRGREAAAAGRFAEASAELNAGLKLWRGPAFVDVLSDLLHRTEVPRLTEERLGALGRRIDADLELGRHADLVGELRALTVEHPLREQFWGQLMLALYRDGRQAEALQTYQEVRTLRIDQLGIDPGPELQQLHQAILANEPALNEPASAPPARTMPPPMQLPADIVGLVGRDRVADEVSAVLCSEHDALPIAVLSGLPGVGKTALATHIGHRLRKRFPDGLLYMNLRGYAQTEPVTPTRVLARFLRSLGLSPDLVPLDVDEQAAVYRSLLADKQVLVVLDNANAAEQVRPLLPADPGCAVLVTSRDPLSGLAVREGAIRFDLDVLSPPDAYALLVSLLGPGLAAEGEVLDELSALCGYLPLALRIAAANLTARVPSTSVREYVDRLRDGNRLAALAVENDEQTGVRAAFDLSYESLRPAAARLFRMTALVPGPDFTPHAAAALVGTDPGRARELLGVLVTAALVQEAGPDRYQLHDLVRDYARQRGLAEDDEPTRTAAFERLLSHYFRATRTASGLIEPIRKPPEEPVGLRETAVPELKDRATATAWFEQEYPNLHAAVDHAAEHGPHRFAWHLADAMSSPLALAPRFGEWVTVSRTALGAARKAGDKAGEAITLVSLGHAYNTTGRMTDAIDTLERALELYVELDRPVYQLPCHHTLGMSLMWTGRLAEACAHFKRTIELTETVDVGYYRAGAVHGLGVAYRYQGLLPEALEQLLTSVSPEPAPDESYVQVSWRFSLGLTYRDLGRFDEAVHQLMATLAAYERMGNAFGTSRCLVALAGVHAWRGQGAEALVAAQRGLDLSRQVKHRRTEVDALNVLGAVHAAQGRHDRARTHHAEARAIAGTMGPYLFGLLEAEIGLATTTTALGDLRAARRHADTALARIRESGFRLHEPAAHLAAAGVALAAGEEVRAAAHAEDALSAARETRRPAWEDRARSLLDRLHVPAANRPSEH</sequence>
<evidence type="ECO:0000256" key="1">
    <source>
        <dbReference type="ARBA" id="ARBA00005820"/>
    </source>
</evidence>
<name>A0A495XE24_9PSEU</name>
<keyword evidence="2" id="KW-0805">Transcription regulation</keyword>
<dbReference type="PANTHER" id="PTHR35807">
    <property type="entry name" value="TRANSCRIPTIONAL REGULATOR REDD-RELATED"/>
    <property type="match status" value="1"/>
</dbReference>
<dbReference type="PROSITE" id="PS50005">
    <property type="entry name" value="TPR"/>
    <property type="match status" value="1"/>
</dbReference>
<accession>A0A495XE24</accession>
<dbReference type="OrthoDB" id="3311584at2"/>
<dbReference type="InterPro" id="IPR005158">
    <property type="entry name" value="BTAD"/>
</dbReference>
<comment type="similarity">
    <text evidence="1">Belongs to the AfsR/DnrI/RedD regulatory family.</text>
</comment>
<dbReference type="Proteomes" id="UP000272729">
    <property type="component" value="Unassembled WGS sequence"/>
</dbReference>
<dbReference type="Pfam" id="PF00486">
    <property type="entry name" value="Trans_reg_C"/>
    <property type="match status" value="1"/>
</dbReference>
<evidence type="ECO:0000256" key="3">
    <source>
        <dbReference type="ARBA" id="ARBA00023125"/>
    </source>
</evidence>
<dbReference type="PROSITE" id="PS51755">
    <property type="entry name" value="OMPR_PHOB"/>
    <property type="match status" value="1"/>
</dbReference>
<dbReference type="RefSeq" id="WP_147459398.1">
    <property type="nucleotide sequence ID" value="NZ_JBIUBA010000094.1"/>
</dbReference>
<keyword evidence="5" id="KW-0802">TPR repeat</keyword>
<dbReference type="InterPro" id="IPR016032">
    <property type="entry name" value="Sig_transdc_resp-reg_C-effctor"/>
</dbReference>
<keyword evidence="3 6" id="KW-0238">DNA-binding</keyword>
<dbReference type="InterPro" id="IPR051677">
    <property type="entry name" value="AfsR-DnrI-RedD_regulator"/>
</dbReference>
<dbReference type="SMART" id="SM00028">
    <property type="entry name" value="TPR"/>
    <property type="match status" value="8"/>
</dbReference>
<dbReference type="GO" id="GO:0000160">
    <property type="term" value="P:phosphorelay signal transduction system"/>
    <property type="evidence" value="ECO:0007669"/>
    <property type="project" value="InterPro"/>
</dbReference>
<dbReference type="SMART" id="SM00862">
    <property type="entry name" value="Trans_reg_C"/>
    <property type="match status" value="1"/>
</dbReference>
<dbReference type="InterPro" id="IPR002182">
    <property type="entry name" value="NB-ARC"/>
</dbReference>
<dbReference type="SUPFAM" id="SSF52540">
    <property type="entry name" value="P-loop containing nucleoside triphosphate hydrolases"/>
    <property type="match status" value="1"/>
</dbReference>
<comment type="caution">
    <text evidence="8">The sequence shown here is derived from an EMBL/GenBank/DDBJ whole genome shotgun (WGS) entry which is preliminary data.</text>
</comment>
<dbReference type="Pfam" id="PF00931">
    <property type="entry name" value="NB-ARC"/>
    <property type="match status" value="1"/>
</dbReference>
<dbReference type="Gene3D" id="1.25.40.10">
    <property type="entry name" value="Tetratricopeptide repeat domain"/>
    <property type="match status" value="3"/>
</dbReference>
<dbReference type="Gene3D" id="3.40.50.300">
    <property type="entry name" value="P-loop containing nucleotide triphosphate hydrolases"/>
    <property type="match status" value="1"/>
</dbReference>
<evidence type="ECO:0000256" key="2">
    <source>
        <dbReference type="ARBA" id="ARBA00023015"/>
    </source>
</evidence>
<dbReference type="SMART" id="SM01043">
    <property type="entry name" value="BTAD"/>
    <property type="match status" value="1"/>
</dbReference>
<dbReference type="CDD" id="cd15831">
    <property type="entry name" value="BTAD"/>
    <property type="match status" value="1"/>
</dbReference>
<dbReference type="InterPro" id="IPR027417">
    <property type="entry name" value="P-loop_NTPase"/>
</dbReference>
<dbReference type="InterPro" id="IPR003593">
    <property type="entry name" value="AAA+_ATPase"/>
</dbReference>
<evidence type="ECO:0000313" key="9">
    <source>
        <dbReference type="Proteomes" id="UP000272729"/>
    </source>
</evidence>
<dbReference type="FunFam" id="1.25.40.10:FF:000222">
    <property type="entry name" value="SARP family transcriptional regulator"/>
    <property type="match status" value="1"/>
</dbReference>
<dbReference type="EMBL" id="RBXR01000001">
    <property type="protein sequence ID" value="RKT72711.1"/>
    <property type="molecule type" value="Genomic_DNA"/>
</dbReference>
<dbReference type="GO" id="GO:0003677">
    <property type="term" value="F:DNA binding"/>
    <property type="evidence" value="ECO:0007669"/>
    <property type="project" value="UniProtKB-UniRule"/>
</dbReference>
<feature type="repeat" description="TPR" evidence="5">
    <location>
        <begin position="720"/>
        <end position="753"/>
    </location>
</feature>
<evidence type="ECO:0000313" key="8">
    <source>
        <dbReference type="EMBL" id="RKT72711.1"/>
    </source>
</evidence>
<dbReference type="InterPro" id="IPR011990">
    <property type="entry name" value="TPR-like_helical_dom_sf"/>
</dbReference>
<protein>
    <submittedName>
        <fullName evidence="8">DNA-binding SARP family transcriptional activator</fullName>
    </submittedName>
</protein>
<evidence type="ECO:0000256" key="4">
    <source>
        <dbReference type="ARBA" id="ARBA00023163"/>
    </source>
</evidence>
<dbReference type="AlphaFoldDB" id="A0A495XE24"/>
<evidence type="ECO:0000256" key="6">
    <source>
        <dbReference type="PROSITE-ProRule" id="PRU01091"/>
    </source>
</evidence>
<evidence type="ECO:0000256" key="5">
    <source>
        <dbReference type="PROSITE-ProRule" id="PRU00339"/>
    </source>
</evidence>
<dbReference type="SUPFAM" id="SSF46894">
    <property type="entry name" value="C-terminal effector domain of the bipartite response regulators"/>
    <property type="match status" value="1"/>
</dbReference>
<feature type="DNA-binding region" description="OmpR/PhoB-type" evidence="6">
    <location>
        <begin position="1"/>
        <end position="95"/>
    </location>
</feature>
<proteinExistence type="inferred from homology"/>
<gene>
    <name evidence="8" type="ORF">DFJ66_6035</name>
</gene>
<organism evidence="8 9">
    <name type="scientific">Saccharothrix variisporea</name>
    <dbReference type="NCBI Taxonomy" id="543527"/>
    <lineage>
        <taxon>Bacteria</taxon>
        <taxon>Bacillati</taxon>
        <taxon>Actinomycetota</taxon>
        <taxon>Actinomycetes</taxon>
        <taxon>Pseudonocardiales</taxon>
        <taxon>Pseudonocardiaceae</taxon>
        <taxon>Saccharothrix</taxon>
    </lineage>
</organism>
<dbReference type="Pfam" id="PF13424">
    <property type="entry name" value="TPR_12"/>
    <property type="match status" value="1"/>
</dbReference>
<keyword evidence="9" id="KW-1185">Reference proteome</keyword>
<dbReference type="PANTHER" id="PTHR35807:SF1">
    <property type="entry name" value="TRANSCRIPTIONAL REGULATOR REDD"/>
    <property type="match status" value="1"/>
</dbReference>
<evidence type="ECO:0000259" key="7">
    <source>
        <dbReference type="PROSITE" id="PS51755"/>
    </source>
</evidence>
<dbReference type="GO" id="GO:0006355">
    <property type="term" value="P:regulation of DNA-templated transcription"/>
    <property type="evidence" value="ECO:0007669"/>
    <property type="project" value="InterPro"/>
</dbReference>
<dbReference type="Gene3D" id="1.10.10.10">
    <property type="entry name" value="Winged helix-like DNA-binding domain superfamily/Winged helix DNA-binding domain"/>
    <property type="match status" value="2"/>
</dbReference>
<dbReference type="Pfam" id="PF13176">
    <property type="entry name" value="TPR_7"/>
    <property type="match status" value="1"/>
</dbReference>
<dbReference type="SUPFAM" id="SSF48452">
    <property type="entry name" value="TPR-like"/>
    <property type="match status" value="3"/>
</dbReference>
<dbReference type="PRINTS" id="PR00364">
    <property type="entry name" value="DISEASERSIST"/>
</dbReference>
<dbReference type="InterPro" id="IPR019734">
    <property type="entry name" value="TPR_rpt"/>
</dbReference>
<feature type="domain" description="OmpR/PhoB-type" evidence="7">
    <location>
        <begin position="1"/>
        <end position="95"/>
    </location>
</feature>
<reference evidence="8 9" key="1">
    <citation type="submission" date="2018-10" db="EMBL/GenBank/DDBJ databases">
        <title>Sequencing the genomes of 1000 actinobacteria strains.</title>
        <authorList>
            <person name="Klenk H.-P."/>
        </authorList>
    </citation>
    <scope>NUCLEOTIDE SEQUENCE [LARGE SCALE GENOMIC DNA]</scope>
    <source>
        <strain evidence="8 9">DSM 43911</strain>
    </source>
</reference>
<dbReference type="InterPro" id="IPR036388">
    <property type="entry name" value="WH-like_DNA-bd_sf"/>
</dbReference>
<dbReference type="GO" id="GO:0043531">
    <property type="term" value="F:ADP binding"/>
    <property type="evidence" value="ECO:0007669"/>
    <property type="project" value="InterPro"/>
</dbReference>
<dbReference type="InterPro" id="IPR001867">
    <property type="entry name" value="OmpR/PhoB-type_DNA-bd"/>
</dbReference>
<dbReference type="SMART" id="SM00382">
    <property type="entry name" value="AAA"/>
    <property type="match status" value="1"/>
</dbReference>
<dbReference type="Pfam" id="PF03704">
    <property type="entry name" value="BTAD"/>
    <property type="match status" value="1"/>
</dbReference>
<keyword evidence="4" id="KW-0804">Transcription</keyword>
<dbReference type="Pfam" id="PF13374">
    <property type="entry name" value="TPR_10"/>
    <property type="match status" value="1"/>
</dbReference>